<gene>
    <name evidence="6" type="ORF">T285_05150</name>
</gene>
<keyword evidence="3" id="KW-0238">DNA-binding</keyword>
<keyword evidence="1" id="KW-0963">Cytoplasm</keyword>
<evidence type="ECO:0000256" key="2">
    <source>
        <dbReference type="ARBA" id="ARBA00023015"/>
    </source>
</evidence>
<evidence type="ECO:0000313" key="7">
    <source>
        <dbReference type="Proteomes" id="UP000018522"/>
    </source>
</evidence>
<dbReference type="SMART" id="SM00850">
    <property type="entry name" value="LytTR"/>
    <property type="match status" value="1"/>
</dbReference>
<evidence type="ECO:0000259" key="5">
    <source>
        <dbReference type="PROSITE" id="PS50930"/>
    </source>
</evidence>
<dbReference type="InterPro" id="IPR007492">
    <property type="entry name" value="LytTR_DNA-bd_dom"/>
</dbReference>
<dbReference type="Gene3D" id="2.40.50.1020">
    <property type="entry name" value="LytTr DNA-binding domain"/>
    <property type="match status" value="1"/>
</dbReference>
<keyword evidence="4" id="KW-0804">Transcription</keyword>
<name>A0A7D9N6P7_LACJH</name>
<evidence type="ECO:0000256" key="4">
    <source>
        <dbReference type="ARBA" id="ARBA00023163"/>
    </source>
</evidence>
<dbReference type="KEGG" id="ljn:T285_05150"/>
<reference evidence="6 7" key="1">
    <citation type="journal article" date="2014" name="Genome Announc.">
        <title>Complete Genome Sequences of Lactobacillus johnsonii Strain N6.2 and Lactobacillus reuteri Strain TD1.</title>
        <authorList>
            <person name="Leonard M.T."/>
            <person name="Valladares R.B."/>
            <person name="Ardissone A."/>
            <person name="Gonzalez C.F."/>
            <person name="Lorca G.L."/>
            <person name="Triplett E.W."/>
        </authorList>
    </citation>
    <scope>NUCLEOTIDE SEQUENCE [LARGE SCALE GENOMIC DNA]</scope>
    <source>
        <strain evidence="6 7">N6.2</strain>
    </source>
</reference>
<proteinExistence type="predicted"/>
<organism evidence="6 7">
    <name type="scientific">Lactobacillus johnsonii N6.2</name>
    <dbReference type="NCBI Taxonomy" id="1408186"/>
    <lineage>
        <taxon>Bacteria</taxon>
        <taxon>Bacillati</taxon>
        <taxon>Bacillota</taxon>
        <taxon>Bacilli</taxon>
        <taxon>Lactobacillales</taxon>
        <taxon>Lactobacillaceae</taxon>
        <taxon>Lactobacillus</taxon>
    </lineage>
</organism>
<dbReference type="Pfam" id="PF04397">
    <property type="entry name" value="LytTR"/>
    <property type="match status" value="1"/>
</dbReference>
<evidence type="ECO:0000313" key="6">
    <source>
        <dbReference type="EMBL" id="AHA97418.1"/>
    </source>
</evidence>
<dbReference type="PROSITE" id="PS50930">
    <property type="entry name" value="HTH_LYTTR"/>
    <property type="match status" value="1"/>
</dbReference>
<dbReference type="Proteomes" id="UP000018522">
    <property type="component" value="Chromosome"/>
</dbReference>
<sequence>MKFKLFINPNSQEIVEATVHRKNDFSTQLEQFVLSNGNSNVISAYDDKDLIMLNLDNIMMFTIIENKFFAICNNKQYHIRKRLYQIEEILPTNFWRINKSTIINRSYIDQFKETKTSGVNVIMKNGLSDYVSRRCFSKIRKELN</sequence>
<keyword evidence="2" id="KW-0805">Transcription regulation</keyword>
<dbReference type="InterPro" id="IPR046947">
    <property type="entry name" value="LytR-like"/>
</dbReference>
<dbReference type="RefSeq" id="WP_023599646.1">
    <property type="nucleotide sequence ID" value="NC_022909.1"/>
</dbReference>
<dbReference type="GO" id="GO:0000156">
    <property type="term" value="F:phosphorelay response regulator activity"/>
    <property type="evidence" value="ECO:0007669"/>
    <property type="project" value="InterPro"/>
</dbReference>
<protein>
    <submittedName>
        <fullName evidence="6">LytTR family transcriptional regulator</fullName>
    </submittedName>
</protein>
<dbReference type="AlphaFoldDB" id="A0A7D9N6P7"/>
<dbReference type="GO" id="GO:0003677">
    <property type="term" value="F:DNA binding"/>
    <property type="evidence" value="ECO:0007669"/>
    <property type="project" value="UniProtKB-KW"/>
</dbReference>
<evidence type="ECO:0000256" key="3">
    <source>
        <dbReference type="ARBA" id="ARBA00023125"/>
    </source>
</evidence>
<evidence type="ECO:0000256" key="1">
    <source>
        <dbReference type="ARBA" id="ARBA00022490"/>
    </source>
</evidence>
<accession>A0A7D9N6P7</accession>
<dbReference type="EMBL" id="CP006811">
    <property type="protein sequence ID" value="AHA97418.1"/>
    <property type="molecule type" value="Genomic_DNA"/>
</dbReference>
<dbReference type="PANTHER" id="PTHR37299:SF2">
    <property type="entry name" value="HTH LYTTR-TYPE DOMAIN-CONTAINING PROTEIN"/>
    <property type="match status" value="1"/>
</dbReference>
<dbReference type="PANTHER" id="PTHR37299">
    <property type="entry name" value="TRANSCRIPTIONAL REGULATOR-RELATED"/>
    <property type="match status" value="1"/>
</dbReference>
<feature type="domain" description="HTH LytTR-type" evidence="5">
    <location>
        <begin position="42"/>
        <end position="144"/>
    </location>
</feature>